<dbReference type="NCBIfam" id="TIGR03632">
    <property type="entry name" value="uS11_bact"/>
    <property type="match status" value="1"/>
</dbReference>
<comment type="function">
    <text evidence="7">Located on the platform of the 30S subunit, it bridges several disparate RNA helices of the 16S rRNA. Forms part of the Shine-Dalgarno cleft in the 70S ribosome.</text>
</comment>
<dbReference type="InterPro" id="IPR036967">
    <property type="entry name" value="Ribosomal_uS11_sf"/>
</dbReference>
<keyword evidence="2 7" id="KW-0699">rRNA-binding</keyword>
<proteinExistence type="inferred from homology"/>
<dbReference type="Pfam" id="PF00411">
    <property type="entry name" value="Ribosomal_S11"/>
    <property type="match status" value="1"/>
</dbReference>
<evidence type="ECO:0000256" key="4">
    <source>
        <dbReference type="ARBA" id="ARBA00022980"/>
    </source>
</evidence>
<keyword evidence="5 7" id="KW-0687">Ribonucleoprotein</keyword>
<evidence type="ECO:0000256" key="7">
    <source>
        <dbReference type="HAMAP-Rule" id="MF_01310"/>
    </source>
</evidence>
<comment type="similarity">
    <text evidence="1 7 8">Belongs to the universal ribosomal protein uS11 family.</text>
</comment>
<sequence length="132" mass="14201">MAKPKTKVARTKRRDRKNIENGVAHIRSTFNNTIVTITDPHGNAVSWASAGHLGFKGSKKSTPFAAQMAAEAAAKTAMEHGMKHVEVMVKGPGAGREAAIRSLQAAGLEVSMIKDVTPIPHNGCRPPKRRRV</sequence>
<name>A0ABT9J5L7_9BACL</name>
<keyword evidence="3 7" id="KW-0694">RNA-binding</keyword>
<keyword evidence="4 7" id="KW-0689">Ribosomal protein</keyword>
<accession>A0ABT9J5L7</accession>
<organism evidence="9 10">
    <name type="scientific">Chengkuizengella axinellae</name>
    <dbReference type="NCBI Taxonomy" id="3064388"/>
    <lineage>
        <taxon>Bacteria</taxon>
        <taxon>Bacillati</taxon>
        <taxon>Bacillota</taxon>
        <taxon>Bacilli</taxon>
        <taxon>Bacillales</taxon>
        <taxon>Paenibacillaceae</taxon>
        <taxon>Chengkuizengella</taxon>
    </lineage>
</organism>
<evidence type="ECO:0000256" key="3">
    <source>
        <dbReference type="ARBA" id="ARBA00022884"/>
    </source>
</evidence>
<dbReference type="SUPFAM" id="SSF53137">
    <property type="entry name" value="Translational machinery components"/>
    <property type="match status" value="1"/>
</dbReference>
<dbReference type="InterPro" id="IPR018102">
    <property type="entry name" value="Ribosomal_uS11_CS"/>
</dbReference>
<evidence type="ECO:0000256" key="6">
    <source>
        <dbReference type="ARBA" id="ARBA00035160"/>
    </source>
</evidence>
<dbReference type="HAMAP" id="MF_01310">
    <property type="entry name" value="Ribosomal_uS11"/>
    <property type="match status" value="1"/>
</dbReference>
<comment type="caution">
    <text evidence="9">The sequence shown here is derived from an EMBL/GenBank/DDBJ whole genome shotgun (WGS) entry which is preliminary data.</text>
</comment>
<evidence type="ECO:0000256" key="1">
    <source>
        <dbReference type="ARBA" id="ARBA00006194"/>
    </source>
</evidence>
<dbReference type="InterPro" id="IPR019981">
    <property type="entry name" value="Ribosomal_uS11_bac-type"/>
</dbReference>
<protein>
    <recommendedName>
        <fullName evidence="6 7">Small ribosomal subunit protein uS11</fullName>
    </recommendedName>
</protein>
<dbReference type="Gene3D" id="3.30.420.80">
    <property type="entry name" value="Ribosomal protein S11"/>
    <property type="match status" value="1"/>
</dbReference>
<dbReference type="Proteomes" id="UP001231941">
    <property type="component" value="Unassembled WGS sequence"/>
</dbReference>
<comment type="subunit">
    <text evidence="7">Part of the 30S ribosomal subunit. Interacts with proteins S7 and S18. Binds to IF-3.</text>
</comment>
<dbReference type="GO" id="GO:0005840">
    <property type="term" value="C:ribosome"/>
    <property type="evidence" value="ECO:0007669"/>
    <property type="project" value="UniProtKB-KW"/>
</dbReference>
<reference evidence="9 10" key="1">
    <citation type="submission" date="2023-08" db="EMBL/GenBank/DDBJ databases">
        <authorList>
            <person name="Park J.-S."/>
        </authorList>
    </citation>
    <scope>NUCLEOTIDE SEQUENCE [LARGE SCALE GENOMIC DNA]</scope>
    <source>
        <strain evidence="9 10">2205SS18-9</strain>
    </source>
</reference>
<evidence type="ECO:0000256" key="2">
    <source>
        <dbReference type="ARBA" id="ARBA00022730"/>
    </source>
</evidence>
<evidence type="ECO:0000313" key="9">
    <source>
        <dbReference type="EMBL" id="MDP5276908.1"/>
    </source>
</evidence>
<dbReference type="InterPro" id="IPR001971">
    <property type="entry name" value="Ribosomal_uS11"/>
</dbReference>
<evidence type="ECO:0000256" key="8">
    <source>
        <dbReference type="RuleBase" id="RU003629"/>
    </source>
</evidence>
<evidence type="ECO:0000313" key="10">
    <source>
        <dbReference type="Proteomes" id="UP001231941"/>
    </source>
</evidence>
<dbReference type="PANTHER" id="PTHR11759">
    <property type="entry name" value="40S RIBOSOMAL PROTEIN S14/30S RIBOSOMAL PROTEIN S11"/>
    <property type="match status" value="1"/>
</dbReference>
<evidence type="ECO:0000256" key="5">
    <source>
        <dbReference type="ARBA" id="ARBA00023274"/>
    </source>
</evidence>
<keyword evidence="10" id="KW-1185">Reference proteome</keyword>
<dbReference type="NCBIfam" id="NF003698">
    <property type="entry name" value="PRK05309.1"/>
    <property type="match status" value="1"/>
</dbReference>
<dbReference type="RefSeq" id="WP_305994208.1">
    <property type="nucleotide sequence ID" value="NZ_JAVAMP010000020.1"/>
</dbReference>
<dbReference type="PROSITE" id="PS00054">
    <property type="entry name" value="RIBOSOMAL_S11"/>
    <property type="match status" value="1"/>
</dbReference>
<dbReference type="EMBL" id="JAVAMP010000020">
    <property type="protein sequence ID" value="MDP5276908.1"/>
    <property type="molecule type" value="Genomic_DNA"/>
</dbReference>
<dbReference type="PIRSF" id="PIRSF002131">
    <property type="entry name" value="Ribosomal_S11"/>
    <property type="match status" value="1"/>
</dbReference>
<gene>
    <name evidence="7 9" type="primary">rpsK</name>
    <name evidence="9" type="ORF">Q5Y73_22695</name>
</gene>